<evidence type="ECO:0000313" key="2">
    <source>
        <dbReference type="EMBL" id="KAJ5204119.1"/>
    </source>
</evidence>
<proteinExistence type="predicted"/>
<evidence type="ECO:0000313" key="3">
    <source>
        <dbReference type="Proteomes" id="UP001150904"/>
    </source>
</evidence>
<keyword evidence="1" id="KW-0472">Membrane</keyword>
<name>A0A9W9MMK8_9EURO</name>
<protein>
    <submittedName>
        <fullName evidence="2">Uncharacterized protein</fullName>
    </submittedName>
</protein>
<reference evidence="2" key="2">
    <citation type="journal article" date="2023" name="IMA Fungus">
        <title>Comparative genomic study of the Penicillium genus elucidates a diverse pangenome and 15 lateral gene transfer events.</title>
        <authorList>
            <person name="Petersen C."/>
            <person name="Sorensen T."/>
            <person name="Nielsen M.R."/>
            <person name="Sondergaard T.E."/>
            <person name="Sorensen J.L."/>
            <person name="Fitzpatrick D.A."/>
            <person name="Frisvad J.C."/>
            <person name="Nielsen K.L."/>
        </authorList>
    </citation>
    <scope>NUCLEOTIDE SEQUENCE</scope>
    <source>
        <strain evidence="2">IBT 15544</strain>
    </source>
</reference>
<dbReference type="RefSeq" id="XP_058308598.1">
    <property type="nucleotide sequence ID" value="XM_058452060.1"/>
</dbReference>
<dbReference type="OrthoDB" id="2120024at2759"/>
<comment type="caution">
    <text evidence="2">The sequence shown here is derived from an EMBL/GenBank/DDBJ whole genome shotgun (WGS) entry which is preliminary data.</text>
</comment>
<evidence type="ECO:0000256" key="1">
    <source>
        <dbReference type="SAM" id="Phobius"/>
    </source>
</evidence>
<dbReference type="Proteomes" id="UP001150904">
    <property type="component" value="Unassembled WGS sequence"/>
</dbReference>
<keyword evidence="1" id="KW-1133">Transmembrane helix</keyword>
<dbReference type="EMBL" id="JAPQKR010000012">
    <property type="protein sequence ID" value="KAJ5204119.1"/>
    <property type="molecule type" value="Genomic_DNA"/>
</dbReference>
<accession>A0A9W9MMK8</accession>
<dbReference type="AlphaFoldDB" id="A0A9W9MMK8"/>
<reference evidence="2" key="1">
    <citation type="submission" date="2022-12" db="EMBL/GenBank/DDBJ databases">
        <authorList>
            <person name="Petersen C."/>
        </authorList>
    </citation>
    <scope>NUCLEOTIDE SEQUENCE</scope>
    <source>
        <strain evidence="2">IBT 15544</strain>
    </source>
</reference>
<keyword evidence="3" id="KW-1185">Reference proteome</keyword>
<gene>
    <name evidence="2" type="ORF">N7498_004998</name>
</gene>
<keyword evidence="1" id="KW-0812">Transmembrane</keyword>
<sequence>MLLRQSVRQGTRAMGIFSSVRSAPGRRMLTTTPVRLNSSPQQPSAYREGMTRYKTFAGPFGKVFLGAVFVYQVIYWTWLKLEMDESKLEKNEEMSALEKKARELAGSKK</sequence>
<organism evidence="2 3">
    <name type="scientific">Penicillium cinerascens</name>
    <dbReference type="NCBI Taxonomy" id="70096"/>
    <lineage>
        <taxon>Eukaryota</taxon>
        <taxon>Fungi</taxon>
        <taxon>Dikarya</taxon>
        <taxon>Ascomycota</taxon>
        <taxon>Pezizomycotina</taxon>
        <taxon>Eurotiomycetes</taxon>
        <taxon>Eurotiomycetidae</taxon>
        <taxon>Eurotiales</taxon>
        <taxon>Aspergillaceae</taxon>
        <taxon>Penicillium</taxon>
    </lineage>
</organism>
<dbReference type="GeneID" id="83179361"/>
<feature type="transmembrane region" description="Helical" evidence="1">
    <location>
        <begin position="56"/>
        <end position="78"/>
    </location>
</feature>